<dbReference type="EMBL" id="PHIG01000033">
    <property type="protein sequence ID" value="PJK29390.1"/>
    <property type="molecule type" value="Genomic_DNA"/>
</dbReference>
<feature type="transmembrane region" description="Helical" evidence="1">
    <location>
        <begin position="347"/>
        <end position="363"/>
    </location>
</feature>
<feature type="transmembrane region" description="Helical" evidence="1">
    <location>
        <begin position="317"/>
        <end position="335"/>
    </location>
</feature>
<feature type="transmembrane region" description="Helical" evidence="1">
    <location>
        <begin position="411"/>
        <end position="431"/>
    </location>
</feature>
<feature type="transmembrane region" description="Helical" evidence="1">
    <location>
        <begin position="256"/>
        <end position="279"/>
    </location>
</feature>
<feature type="transmembrane region" description="Helical" evidence="1">
    <location>
        <begin position="285"/>
        <end position="305"/>
    </location>
</feature>
<accession>A0A2M9G0Z7</accession>
<organism evidence="2 3">
    <name type="scientific">Minwuia thermotolerans</name>
    <dbReference type="NCBI Taxonomy" id="2056226"/>
    <lineage>
        <taxon>Bacteria</taxon>
        <taxon>Pseudomonadati</taxon>
        <taxon>Pseudomonadota</taxon>
        <taxon>Alphaproteobacteria</taxon>
        <taxon>Minwuiales</taxon>
        <taxon>Minwuiaceae</taxon>
        <taxon>Minwuia</taxon>
    </lineage>
</organism>
<evidence type="ECO:0000313" key="3">
    <source>
        <dbReference type="Proteomes" id="UP000229498"/>
    </source>
</evidence>
<proteinExistence type="predicted"/>
<feature type="transmembrane region" description="Helical" evidence="1">
    <location>
        <begin position="383"/>
        <end position="405"/>
    </location>
</feature>
<name>A0A2M9G0Z7_9PROT</name>
<dbReference type="InterPro" id="IPR052528">
    <property type="entry name" value="Sugar_transport-like"/>
</dbReference>
<feature type="transmembrane region" description="Helical" evidence="1">
    <location>
        <begin position="104"/>
        <end position="125"/>
    </location>
</feature>
<keyword evidence="1" id="KW-0812">Transmembrane</keyword>
<reference evidence="2 3" key="1">
    <citation type="submission" date="2017-11" db="EMBL/GenBank/DDBJ databases">
        <title>Draft genome sequence of Rhizobiales bacterium SY3-13.</title>
        <authorList>
            <person name="Sun C."/>
        </authorList>
    </citation>
    <scope>NUCLEOTIDE SEQUENCE [LARGE SCALE GENOMIC DNA]</scope>
    <source>
        <strain evidence="2 3">SY3-13</strain>
    </source>
</reference>
<dbReference type="InterPro" id="IPR036259">
    <property type="entry name" value="MFS_trans_sf"/>
</dbReference>
<protein>
    <submittedName>
        <fullName evidence="2">MFS transporter</fullName>
    </submittedName>
</protein>
<feature type="transmembrane region" description="Helical" evidence="1">
    <location>
        <begin position="171"/>
        <end position="194"/>
    </location>
</feature>
<keyword evidence="1" id="KW-0472">Membrane</keyword>
<dbReference type="PANTHER" id="PTHR23526">
    <property type="entry name" value="INTEGRAL MEMBRANE TRANSPORT PROTEIN-RELATED"/>
    <property type="match status" value="1"/>
</dbReference>
<dbReference type="OrthoDB" id="1117124at2"/>
<feature type="transmembrane region" description="Helical" evidence="1">
    <location>
        <begin position="131"/>
        <end position="150"/>
    </location>
</feature>
<feature type="transmembrane region" description="Helical" evidence="1">
    <location>
        <begin position="59"/>
        <end position="80"/>
    </location>
</feature>
<dbReference type="PANTHER" id="PTHR23526:SF4">
    <property type="entry name" value="INTEGRAL MEMBRANE TRANSPORT PROTEIN"/>
    <property type="match status" value="1"/>
</dbReference>
<keyword evidence="1" id="KW-1133">Transmembrane helix</keyword>
<keyword evidence="3" id="KW-1185">Reference proteome</keyword>
<dbReference type="Proteomes" id="UP000229498">
    <property type="component" value="Unassembled WGS sequence"/>
</dbReference>
<dbReference type="Gene3D" id="1.20.1250.20">
    <property type="entry name" value="MFS general substrate transporter like domains"/>
    <property type="match status" value="1"/>
</dbReference>
<sequence>MAETAVQRAYAVLTSEDEGRVCRDIPESACNAQPENFMRHVISLAATKLGDGLIDPKLVLAWLMGALGAPVYLIGFLVPIREAGALLPQLFIAARIRSLPQRKWVWAGGSLVQGAAVTGIGLAALTLEGAAAGWAIVGLLAVFALARSACSVSYKDVLGKTVSKSTRGTATGTAGSLASAGVLAFGLLLGAGILPKNVEVIAVVLFVAGGLWIAAAGVFTTLKEEPGATEGGGNPFRVAIAQFGLLRTDGQLVRFIVVRALLIATALAPPYLLALAGAAEESGGLGGLGLFLIASSAAAILGGYVWGRASDRSSRKVLIAAGLLAALAFVLAVLLDRTGGEIDKAGWVLPALLFLLQLAYQGVRLARATHLTDMAGRDSRAAYTALSNTIIGVLLLAGAGVGFLASAFGEAAVLALFAAMCVAASVVALGLEEVQKE</sequence>
<evidence type="ECO:0000256" key="1">
    <source>
        <dbReference type="SAM" id="Phobius"/>
    </source>
</evidence>
<dbReference type="AlphaFoldDB" id="A0A2M9G0Z7"/>
<comment type="caution">
    <text evidence="2">The sequence shown here is derived from an EMBL/GenBank/DDBJ whole genome shotgun (WGS) entry which is preliminary data.</text>
</comment>
<feature type="transmembrane region" description="Helical" evidence="1">
    <location>
        <begin position="200"/>
        <end position="222"/>
    </location>
</feature>
<dbReference type="SUPFAM" id="SSF103473">
    <property type="entry name" value="MFS general substrate transporter"/>
    <property type="match status" value="1"/>
</dbReference>
<dbReference type="RefSeq" id="WP_109792068.1">
    <property type="nucleotide sequence ID" value="NZ_PHIG01000033.1"/>
</dbReference>
<evidence type="ECO:0000313" key="2">
    <source>
        <dbReference type="EMBL" id="PJK29390.1"/>
    </source>
</evidence>
<gene>
    <name evidence="2" type="ORF">CVT23_12380</name>
</gene>